<evidence type="ECO:0000313" key="1">
    <source>
        <dbReference type="EMBL" id="OQJ62283.1"/>
    </source>
</evidence>
<keyword evidence="2" id="KW-1185">Reference proteome</keyword>
<organism evidence="1 2">
    <name type="scientific">Clavibacter tessellarius</name>
    <dbReference type="NCBI Taxonomy" id="31965"/>
    <lineage>
        <taxon>Bacteria</taxon>
        <taxon>Bacillati</taxon>
        <taxon>Actinomycetota</taxon>
        <taxon>Actinomycetes</taxon>
        <taxon>Micrococcales</taxon>
        <taxon>Microbacteriaceae</taxon>
        <taxon>Clavibacter</taxon>
    </lineage>
</organism>
<gene>
    <name evidence="1" type="ORF">B5P24_04300</name>
</gene>
<dbReference type="EMBL" id="MZMQ01000001">
    <property type="protein sequence ID" value="OQJ62283.1"/>
    <property type="molecule type" value="Genomic_DNA"/>
</dbReference>
<dbReference type="OrthoDB" id="4376297at2"/>
<dbReference type="AlphaFoldDB" id="A0A225CIR5"/>
<dbReference type="RefSeq" id="WP_094126689.1">
    <property type="nucleotide sequence ID" value="NZ_CP040788.1"/>
</dbReference>
<evidence type="ECO:0008006" key="3">
    <source>
        <dbReference type="Google" id="ProtNLM"/>
    </source>
</evidence>
<reference evidence="1" key="1">
    <citation type="submission" date="2017-08" db="EMBL/GenBank/DDBJ databases">
        <title>Genomes of multiple Clavibacter strains from different subspecies.</title>
        <authorList>
            <person name="Yuan X.-K."/>
            <person name="Li X.-S."/>
            <person name="Nie J."/>
            <person name="De Boer S.H."/>
        </authorList>
    </citation>
    <scope>NUCLEOTIDE SEQUENCE [LARGE SCALE GENOMIC DNA]</scope>
    <source>
        <strain evidence="1">ATCC 33566</strain>
    </source>
</reference>
<protein>
    <recommendedName>
        <fullName evidence="3">Nucleotidyl transferase</fullName>
    </recommendedName>
</protein>
<accession>A0A225CIR5</accession>
<proteinExistence type="predicted"/>
<evidence type="ECO:0000313" key="2">
    <source>
        <dbReference type="Proteomes" id="UP000215316"/>
    </source>
</evidence>
<comment type="caution">
    <text evidence="1">The sequence shown here is derived from an EMBL/GenBank/DDBJ whole genome shotgun (WGS) entry which is preliminary data.</text>
</comment>
<dbReference type="Proteomes" id="UP000215316">
    <property type="component" value="Unassembled WGS sequence"/>
</dbReference>
<name>A0A225CIR5_9MICO</name>
<sequence length="188" mass="20485">MHALDRAALVEALSELIAVLRLRGVTGRMQVFGGAALALCHFDRGTTVDIDARLRFDSDVRESVARIGDERGWGSDWLNDDGAFFIPAYGRDVEWIEVFEGDGLVVEIASAEALLAMKLRAARPGRDGRDISRLMVICGVSSVSELDDVHEAYYPGDGLSPQAVRLVERIIDVGLPERPETPTPPIIG</sequence>